<feature type="compositionally biased region" description="Basic and acidic residues" evidence="1">
    <location>
        <begin position="1"/>
        <end position="19"/>
    </location>
</feature>
<dbReference type="AlphaFoldDB" id="A0A829WWV5"/>
<gene>
    <name evidence="2" type="ORF">NBRC3293_1708</name>
</gene>
<organism evidence="2 3">
    <name type="scientific">Gluconobacter oxydans NBRC 3293</name>
    <dbReference type="NCBI Taxonomy" id="1315969"/>
    <lineage>
        <taxon>Bacteria</taxon>
        <taxon>Pseudomonadati</taxon>
        <taxon>Pseudomonadota</taxon>
        <taxon>Alphaproteobacteria</taxon>
        <taxon>Acetobacterales</taxon>
        <taxon>Acetobacteraceae</taxon>
        <taxon>Gluconobacter</taxon>
    </lineage>
</organism>
<proteinExistence type="predicted"/>
<name>A0A829WWV5_GLUOY</name>
<feature type="region of interest" description="Disordered" evidence="1">
    <location>
        <begin position="1"/>
        <end position="24"/>
    </location>
</feature>
<evidence type="ECO:0000313" key="3">
    <source>
        <dbReference type="Proteomes" id="UP000484858"/>
    </source>
</evidence>
<protein>
    <submittedName>
        <fullName evidence="2">Uncharacterized protein</fullName>
    </submittedName>
</protein>
<accession>A0A829WWV5</accession>
<dbReference type="EMBL" id="BARJ01000009">
    <property type="protein sequence ID" value="GEM17211.1"/>
    <property type="molecule type" value="Genomic_DNA"/>
</dbReference>
<dbReference type="Proteomes" id="UP000484858">
    <property type="component" value="Unassembled WGS sequence"/>
</dbReference>
<sequence length="39" mass="4396">MEIHLKEEETARSPRKTADMEGPEIIPSIICSSIRTVNL</sequence>
<comment type="caution">
    <text evidence="2">The sequence shown here is derived from an EMBL/GenBank/DDBJ whole genome shotgun (WGS) entry which is preliminary data.</text>
</comment>
<evidence type="ECO:0000256" key="1">
    <source>
        <dbReference type="SAM" id="MobiDB-lite"/>
    </source>
</evidence>
<reference evidence="2 3" key="1">
    <citation type="submission" date="2013-04" db="EMBL/GenBank/DDBJ databases">
        <title>Gluconobacter oxydans NBRC 3293 whole genome sequence.</title>
        <authorList>
            <person name="Matsutani M."/>
            <person name="Yakushi T."/>
            <person name="Matsushita K."/>
        </authorList>
    </citation>
    <scope>NUCLEOTIDE SEQUENCE [LARGE SCALE GENOMIC DNA]</scope>
    <source>
        <strain evidence="2 3">NBRC 3293</strain>
    </source>
</reference>
<evidence type="ECO:0000313" key="2">
    <source>
        <dbReference type="EMBL" id="GEM17211.1"/>
    </source>
</evidence>